<dbReference type="InterPro" id="IPR009057">
    <property type="entry name" value="Homeodomain-like_sf"/>
</dbReference>
<proteinExistence type="predicted"/>
<dbReference type="Pfam" id="PF13305">
    <property type="entry name" value="TetR_C_33"/>
    <property type="match status" value="1"/>
</dbReference>
<feature type="DNA-binding region" description="H-T-H motif" evidence="4">
    <location>
        <begin position="33"/>
        <end position="52"/>
    </location>
</feature>
<dbReference type="SUPFAM" id="SSF46689">
    <property type="entry name" value="Homeodomain-like"/>
    <property type="match status" value="1"/>
</dbReference>
<accession>R7WKX0</accession>
<dbReference type="InterPro" id="IPR025996">
    <property type="entry name" value="MT1864/Rv1816-like_C"/>
</dbReference>
<dbReference type="InterPro" id="IPR050109">
    <property type="entry name" value="HTH-type_TetR-like_transc_reg"/>
</dbReference>
<protein>
    <submittedName>
        <fullName evidence="6">TetR family transcriptional regulator</fullName>
    </submittedName>
</protein>
<dbReference type="GO" id="GO:0003700">
    <property type="term" value="F:DNA-binding transcription factor activity"/>
    <property type="evidence" value="ECO:0007669"/>
    <property type="project" value="TreeGrafter"/>
</dbReference>
<sequence length="181" mass="19182">MVDTVHMAENSTRSALIEAGVELLEETGSTDITLRAIARRAGVSHGAPRRWFPTHRALLGAIAGTGLRDLSDELRSAADGAPEPLRAAATAYVEFARRRPAMFGLIFRHDLIEGSGAELRTVSRPLFDWLVDLTGDASSREAAAAMWVGVHGIAVLSSTGALELAAGGIEVQVLVDRVVGE</sequence>
<keyword evidence="2 4" id="KW-0238">DNA-binding</keyword>
<dbReference type="EMBL" id="APMY01000078">
    <property type="protein sequence ID" value="EOM75948.1"/>
    <property type="molecule type" value="Genomic_DNA"/>
</dbReference>
<dbReference type="GO" id="GO:0000976">
    <property type="term" value="F:transcription cis-regulatory region binding"/>
    <property type="evidence" value="ECO:0007669"/>
    <property type="project" value="TreeGrafter"/>
</dbReference>
<keyword evidence="3" id="KW-0804">Transcription</keyword>
<dbReference type="PANTHER" id="PTHR30055:SF220">
    <property type="entry name" value="TETR-FAMILY REGULATORY PROTEIN"/>
    <property type="match status" value="1"/>
</dbReference>
<comment type="caution">
    <text evidence="6">The sequence shown here is derived from an EMBL/GenBank/DDBJ whole genome shotgun (WGS) entry which is preliminary data.</text>
</comment>
<feature type="domain" description="HTH tetR-type" evidence="5">
    <location>
        <begin position="10"/>
        <end position="70"/>
    </location>
</feature>
<dbReference type="PATRIC" id="fig|1273125.3.peg.2583"/>
<reference evidence="6 7" key="1">
    <citation type="journal article" date="2013" name="Genome Announc.">
        <title>Draft Genome Sequence of Rhodococcus rhodnii Strain LMG5362, a Symbiont of Rhodnius prolixus (Hemiptera, Reduviidae, Triatominae), the Principle Vector of Trypanosoma cruzi.</title>
        <authorList>
            <person name="Pachebat J.A."/>
            <person name="van Keulen G."/>
            <person name="Whitten M.M."/>
            <person name="Girdwood S."/>
            <person name="Del Sol R."/>
            <person name="Dyson P.J."/>
            <person name="Facey P.D."/>
        </authorList>
    </citation>
    <scope>NUCLEOTIDE SEQUENCE [LARGE SCALE GENOMIC DNA]</scope>
    <source>
        <strain evidence="6 7">LMG 5362</strain>
    </source>
</reference>
<evidence type="ECO:0000256" key="2">
    <source>
        <dbReference type="ARBA" id="ARBA00023125"/>
    </source>
</evidence>
<dbReference type="InterPro" id="IPR001647">
    <property type="entry name" value="HTH_TetR"/>
</dbReference>
<dbReference type="AlphaFoldDB" id="R7WKX0"/>
<dbReference type="Gene3D" id="1.10.357.10">
    <property type="entry name" value="Tetracycline Repressor, domain 2"/>
    <property type="match status" value="1"/>
</dbReference>
<evidence type="ECO:0000256" key="4">
    <source>
        <dbReference type="PROSITE-ProRule" id="PRU00335"/>
    </source>
</evidence>
<dbReference type="SUPFAM" id="SSF48498">
    <property type="entry name" value="Tetracyclin repressor-like, C-terminal domain"/>
    <property type="match status" value="1"/>
</dbReference>
<evidence type="ECO:0000259" key="5">
    <source>
        <dbReference type="PROSITE" id="PS50977"/>
    </source>
</evidence>
<evidence type="ECO:0000256" key="3">
    <source>
        <dbReference type="ARBA" id="ARBA00023163"/>
    </source>
</evidence>
<evidence type="ECO:0000313" key="7">
    <source>
        <dbReference type="Proteomes" id="UP000013525"/>
    </source>
</evidence>
<dbReference type="Proteomes" id="UP000013525">
    <property type="component" value="Unassembled WGS sequence"/>
</dbReference>
<evidence type="ECO:0000256" key="1">
    <source>
        <dbReference type="ARBA" id="ARBA00023015"/>
    </source>
</evidence>
<gene>
    <name evidence="6" type="ORF">Rrhod_2702</name>
</gene>
<dbReference type="PROSITE" id="PS50977">
    <property type="entry name" value="HTH_TETR_2"/>
    <property type="match status" value="1"/>
</dbReference>
<evidence type="ECO:0000313" key="6">
    <source>
        <dbReference type="EMBL" id="EOM75948.1"/>
    </source>
</evidence>
<name>R7WKX0_9NOCA</name>
<dbReference type="eggNOG" id="COG1309">
    <property type="taxonomic scope" value="Bacteria"/>
</dbReference>
<dbReference type="InterPro" id="IPR036271">
    <property type="entry name" value="Tet_transcr_reg_TetR-rel_C_sf"/>
</dbReference>
<dbReference type="Pfam" id="PF00440">
    <property type="entry name" value="TetR_N"/>
    <property type="match status" value="1"/>
</dbReference>
<keyword evidence="1" id="KW-0805">Transcription regulation</keyword>
<keyword evidence="7" id="KW-1185">Reference proteome</keyword>
<organism evidence="6 7">
    <name type="scientific">Rhodococcus rhodnii LMG 5362</name>
    <dbReference type="NCBI Taxonomy" id="1273125"/>
    <lineage>
        <taxon>Bacteria</taxon>
        <taxon>Bacillati</taxon>
        <taxon>Actinomycetota</taxon>
        <taxon>Actinomycetes</taxon>
        <taxon>Mycobacteriales</taxon>
        <taxon>Nocardiaceae</taxon>
        <taxon>Rhodococcus</taxon>
    </lineage>
</organism>
<dbReference type="PANTHER" id="PTHR30055">
    <property type="entry name" value="HTH-TYPE TRANSCRIPTIONAL REGULATOR RUTR"/>
    <property type="match status" value="1"/>
</dbReference>